<dbReference type="Gene3D" id="1.10.287.110">
    <property type="entry name" value="DnaJ domain"/>
    <property type="match status" value="1"/>
</dbReference>
<dbReference type="PROSITE" id="PS50076">
    <property type="entry name" value="DNAJ_2"/>
    <property type="match status" value="1"/>
</dbReference>
<dbReference type="CDD" id="cd06257">
    <property type="entry name" value="DnaJ"/>
    <property type="match status" value="1"/>
</dbReference>
<dbReference type="SUPFAM" id="SSF46565">
    <property type="entry name" value="Chaperone J-domain"/>
    <property type="match status" value="1"/>
</dbReference>
<feature type="domain" description="J" evidence="1">
    <location>
        <begin position="86"/>
        <end position="150"/>
    </location>
</feature>
<dbReference type="InterPro" id="IPR001623">
    <property type="entry name" value="DnaJ_domain"/>
</dbReference>
<dbReference type="AlphaFoldDB" id="A0A3B0SR37"/>
<dbReference type="SMART" id="SM00271">
    <property type="entry name" value="DnaJ"/>
    <property type="match status" value="1"/>
</dbReference>
<organism evidence="2">
    <name type="scientific">hydrothermal vent metagenome</name>
    <dbReference type="NCBI Taxonomy" id="652676"/>
    <lineage>
        <taxon>unclassified sequences</taxon>
        <taxon>metagenomes</taxon>
        <taxon>ecological metagenomes</taxon>
    </lineage>
</organism>
<gene>
    <name evidence="2" type="ORF">MNBD_ALPHA08-1338</name>
</gene>
<reference evidence="2" key="1">
    <citation type="submission" date="2018-06" db="EMBL/GenBank/DDBJ databases">
        <authorList>
            <person name="Zhirakovskaya E."/>
        </authorList>
    </citation>
    <scope>NUCLEOTIDE SEQUENCE</scope>
</reference>
<dbReference type="InterPro" id="IPR036869">
    <property type="entry name" value="J_dom_sf"/>
</dbReference>
<dbReference type="PRINTS" id="PR00625">
    <property type="entry name" value="JDOMAIN"/>
</dbReference>
<accession>A0A3B0SR37</accession>
<evidence type="ECO:0000259" key="1">
    <source>
        <dbReference type="PROSITE" id="PS50076"/>
    </source>
</evidence>
<proteinExistence type="predicted"/>
<sequence>MFKATQHTKHIFARVKLSDGRQLDGKFIVSETTNLLACLNDEGKFAVFVSHEGDTRLIAKSMIIEANEKAIKKITPLSPCNDNGFDPYKILGVSTQAPFETIQEQYNMLAQRYHPAQYTGKDRAPEIIEYADSMSKLIEQAFQALATNNKPCDQKVAS</sequence>
<name>A0A3B0SR37_9ZZZZ</name>
<dbReference type="Pfam" id="PF00226">
    <property type="entry name" value="DnaJ"/>
    <property type="match status" value="1"/>
</dbReference>
<protein>
    <recommendedName>
        <fullName evidence="1">J domain-containing protein</fullName>
    </recommendedName>
</protein>
<evidence type="ECO:0000313" key="2">
    <source>
        <dbReference type="EMBL" id="VAV98873.1"/>
    </source>
</evidence>
<dbReference type="EMBL" id="UOEC01000156">
    <property type="protein sequence ID" value="VAV98873.1"/>
    <property type="molecule type" value="Genomic_DNA"/>
</dbReference>